<dbReference type="EMBL" id="KL198013">
    <property type="protein sequence ID" value="KDQ23409.1"/>
    <property type="molecule type" value="Genomic_DNA"/>
</dbReference>
<dbReference type="InParanoid" id="A0A067N6F6"/>
<dbReference type="VEuPathDB" id="FungiDB:PLEOSDRAFT_1109052"/>
<organism evidence="1 2">
    <name type="scientific">Pleurotus ostreatus (strain PC15)</name>
    <name type="common">Oyster mushroom</name>
    <dbReference type="NCBI Taxonomy" id="1137138"/>
    <lineage>
        <taxon>Eukaryota</taxon>
        <taxon>Fungi</taxon>
        <taxon>Dikarya</taxon>
        <taxon>Basidiomycota</taxon>
        <taxon>Agaricomycotina</taxon>
        <taxon>Agaricomycetes</taxon>
        <taxon>Agaricomycetidae</taxon>
        <taxon>Agaricales</taxon>
        <taxon>Pleurotineae</taxon>
        <taxon>Pleurotaceae</taxon>
        <taxon>Pleurotus</taxon>
    </lineage>
</organism>
<gene>
    <name evidence="1" type="ORF">PLEOSDRAFT_1109052</name>
</gene>
<reference evidence="2" key="1">
    <citation type="journal article" date="2014" name="Proc. Natl. Acad. Sci. U.S.A.">
        <title>Extensive sampling of basidiomycete genomes demonstrates inadequacy of the white-rot/brown-rot paradigm for wood decay fungi.</title>
        <authorList>
            <person name="Riley R."/>
            <person name="Salamov A.A."/>
            <person name="Brown D.W."/>
            <person name="Nagy L.G."/>
            <person name="Floudas D."/>
            <person name="Held B.W."/>
            <person name="Levasseur A."/>
            <person name="Lombard V."/>
            <person name="Morin E."/>
            <person name="Otillar R."/>
            <person name="Lindquist E.A."/>
            <person name="Sun H."/>
            <person name="LaButti K.M."/>
            <person name="Schmutz J."/>
            <person name="Jabbour D."/>
            <person name="Luo H."/>
            <person name="Baker S.E."/>
            <person name="Pisabarro A.G."/>
            <person name="Walton J.D."/>
            <person name="Blanchette R.A."/>
            <person name="Henrissat B."/>
            <person name="Martin F."/>
            <person name="Cullen D."/>
            <person name="Hibbett D.S."/>
            <person name="Grigoriev I.V."/>
        </authorList>
    </citation>
    <scope>NUCLEOTIDE SEQUENCE [LARGE SCALE GENOMIC DNA]</scope>
    <source>
        <strain evidence="2">PC15</strain>
    </source>
</reference>
<dbReference type="AlphaFoldDB" id="A0A067N6F6"/>
<evidence type="ECO:0008006" key="3">
    <source>
        <dbReference type="Google" id="ProtNLM"/>
    </source>
</evidence>
<protein>
    <recommendedName>
        <fullName evidence="3">Cyclin N-terminal domain-containing protein</fullName>
    </recommendedName>
</protein>
<accession>A0A067N6F6</accession>
<evidence type="ECO:0000313" key="1">
    <source>
        <dbReference type="EMBL" id="KDQ23409.1"/>
    </source>
</evidence>
<evidence type="ECO:0000313" key="2">
    <source>
        <dbReference type="Proteomes" id="UP000027073"/>
    </source>
</evidence>
<dbReference type="Proteomes" id="UP000027073">
    <property type="component" value="Unassembled WGS sequence"/>
</dbReference>
<sequence>MPTTQAPRTIFVSSRQYWPAMDTYFKKFGKDATAKVAHHCAKMTTSLLQQSPLYSKQHAFSTPRTKLNVFVDRLLRETKIPLPNALATIRVIRWVTKEGLCPLSSSSPHHLFLATLRAVSHFASLDRGHDVDAQWVRYSGGVVRLNEIFLMRMELAELLPTLGERQWALLSNLGSENSTVDEHFDAECPQGQQLHHEGPIPLVETAGSSLLVYEQDSGSDSTHYDSQCLEGWHIEPVQYIHRREKIRTRARRVASRIFGSTSRTIPPNLWSLHH</sequence>
<dbReference type="HOGENOM" id="CLU_1016059_0_0_1"/>
<proteinExistence type="predicted"/>
<name>A0A067N6F6_PLEO1</name>